<comment type="caution">
    <text evidence="3">The sequence shown here is derived from an EMBL/GenBank/DDBJ whole genome shotgun (WGS) entry which is preliminary data.</text>
</comment>
<gene>
    <name evidence="3" type="ORF">NPX13_g9067</name>
</gene>
<dbReference type="Proteomes" id="UP001148614">
    <property type="component" value="Unassembled WGS sequence"/>
</dbReference>
<dbReference type="EMBL" id="JANPWZ010002130">
    <property type="protein sequence ID" value="KAJ3561120.1"/>
    <property type="molecule type" value="Genomic_DNA"/>
</dbReference>
<dbReference type="AlphaFoldDB" id="A0A9W8N7F8"/>
<keyword evidence="2" id="KW-0472">Membrane</keyword>
<evidence type="ECO:0000256" key="1">
    <source>
        <dbReference type="SAM" id="MobiDB-lite"/>
    </source>
</evidence>
<evidence type="ECO:0000313" key="4">
    <source>
        <dbReference type="Proteomes" id="UP001148614"/>
    </source>
</evidence>
<name>A0A9W8N7F8_9PEZI</name>
<keyword evidence="2" id="KW-1133">Transmembrane helix</keyword>
<feature type="region of interest" description="Disordered" evidence="1">
    <location>
        <begin position="522"/>
        <end position="563"/>
    </location>
</feature>
<proteinExistence type="predicted"/>
<reference evidence="3" key="1">
    <citation type="submission" date="2022-07" db="EMBL/GenBank/DDBJ databases">
        <title>Genome Sequence of Xylaria arbuscula.</title>
        <authorList>
            <person name="Buettner E."/>
        </authorList>
    </citation>
    <scope>NUCLEOTIDE SEQUENCE</scope>
    <source>
        <strain evidence="3">VT107</strain>
    </source>
</reference>
<feature type="compositionally biased region" description="Gly residues" evidence="1">
    <location>
        <begin position="544"/>
        <end position="553"/>
    </location>
</feature>
<organism evidence="3 4">
    <name type="scientific">Xylaria arbuscula</name>
    <dbReference type="NCBI Taxonomy" id="114810"/>
    <lineage>
        <taxon>Eukaryota</taxon>
        <taxon>Fungi</taxon>
        <taxon>Dikarya</taxon>
        <taxon>Ascomycota</taxon>
        <taxon>Pezizomycotina</taxon>
        <taxon>Sordariomycetes</taxon>
        <taxon>Xylariomycetidae</taxon>
        <taxon>Xylariales</taxon>
        <taxon>Xylariaceae</taxon>
        <taxon>Xylaria</taxon>
    </lineage>
</organism>
<dbReference type="VEuPathDB" id="FungiDB:F4678DRAFT_442907"/>
<accession>A0A9W8N7F8</accession>
<sequence>MFQRCISCDNSAAPLNYCFNSSLTRLFLVQYRPETGPKQIGVALAQPRTNNSGSALGMHQFYVPRAPSPPDTLSAISKALYRNRLQKREENPKNATNIAKSWNGATLFSLEGQPVSKGSSSISAGIEVTCTTCYVKGLVTTELGFDGEFNLTQAVTNFTRDVEDEIGNITDTAITYLEDEIPGLFKNLTHPSDISVPPLNISLDLDLPDIPECRLRFQFDDLELYMMIDTVLSAGTSYTLNLYSSNSLIGLSVDSETFVGVIVSIDLVLSVDADIDISTGVHLRVDNGMTLDLSLFSQNISRSFAFLPVTVQSASGVLTARLRIGLHAGLSLESKELGPFTSVSTGTEVLVYADLAEFTTNITATPDGDDSDCQLRVQQVYQLALGAAAGATLAIGNETWGPAPSTKIPIFYTTLADECAKSETRSTAVAIISTSTPAVAARADDTTTTTLSEEVTFTGVVCISTGFTECPASLQSTTKVTSTRTLVTEVVSGSDATFPATTQDIVAETISFSENMKTVAATTGSPVSYTPPPSSSSSSTTTTGQGGGDGGSQEGQSKETSGSNKPLIIGLSVGLGVPFLAVVAAAGLCFISRKRKYTAVARSEVFQVVAPHHASDTGLPEKKPATTVVTTIDRPSGT</sequence>
<feature type="transmembrane region" description="Helical" evidence="2">
    <location>
        <begin position="567"/>
        <end position="591"/>
    </location>
</feature>
<evidence type="ECO:0008006" key="5">
    <source>
        <dbReference type="Google" id="ProtNLM"/>
    </source>
</evidence>
<evidence type="ECO:0000313" key="3">
    <source>
        <dbReference type="EMBL" id="KAJ3561120.1"/>
    </source>
</evidence>
<protein>
    <recommendedName>
        <fullName evidence="5">Mid2 domain-containing protein</fullName>
    </recommendedName>
</protein>
<evidence type="ECO:0000256" key="2">
    <source>
        <dbReference type="SAM" id="Phobius"/>
    </source>
</evidence>
<keyword evidence="4" id="KW-1185">Reference proteome</keyword>
<keyword evidence="2" id="KW-0812">Transmembrane</keyword>